<proteinExistence type="predicted"/>
<name>A0AAV5UHJ0_9BILA</name>
<dbReference type="EMBL" id="BTSX01000006">
    <property type="protein sequence ID" value="GMT05773.1"/>
    <property type="molecule type" value="Genomic_DNA"/>
</dbReference>
<accession>A0AAV5UHJ0</accession>
<feature type="non-terminal residue" evidence="1">
    <location>
        <position position="70"/>
    </location>
</feature>
<keyword evidence="2" id="KW-1185">Reference proteome</keyword>
<organism evidence="1 2">
    <name type="scientific">Pristionchus entomophagus</name>
    <dbReference type="NCBI Taxonomy" id="358040"/>
    <lineage>
        <taxon>Eukaryota</taxon>
        <taxon>Metazoa</taxon>
        <taxon>Ecdysozoa</taxon>
        <taxon>Nematoda</taxon>
        <taxon>Chromadorea</taxon>
        <taxon>Rhabditida</taxon>
        <taxon>Rhabditina</taxon>
        <taxon>Diplogasteromorpha</taxon>
        <taxon>Diplogasteroidea</taxon>
        <taxon>Neodiplogasteridae</taxon>
        <taxon>Pristionchus</taxon>
    </lineage>
</organism>
<gene>
    <name evidence="1" type="ORF">PENTCL1PPCAC_27947</name>
</gene>
<comment type="caution">
    <text evidence="1">The sequence shown here is derived from an EMBL/GenBank/DDBJ whole genome shotgun (WGS) entry which is preliminary data.</text>
</comment>
<feature type="non-terminal residue" evidence="1">
    <location>
        <position position="1"/>
    </location>
</feature>
<evidence type="ECO:0000313" key="2">
    <source>
        <dbReference type="Proteomes" id="UP001432027"/>
    </source>
</evidence>
<reference evidence="1" key="1">
    <citation type="submission" date="2023-10" db="EMBL/GenBank/DDBJ databases">
        <title>Genome assembly of Pristionchus species.</title>
        <authorList>
            <person name="Yoshida K."/>
            <person name="Sommer R.J."/>
        </authorList>
    </citation>
    <scope>NUCLEOTIDE SEQUENCE</scope>
    <source>
        <strain evidence="1">RS0144</strain>
    </source>
</reference>
<dbReference type="AlphaFoldDB" id="A0AAV5UHJ0"/>
<protein>
    <submittedName>
        <fullName evidence="1">Uncharacterized protein</fullName>
    </submittedName>
</protein>
<sequence length="70" mass="7959">FSLNAQDFIAKHPFNNFLGSIFCDIRSVGKIREDSQRSFRHIIIIHVHTLEKILEDIVISQPLPNCAVVG</sequence>
<dbReference type="Proteomes" id="UP001432027">
    <property type="component" value="Unassembled WGS sequence"/>
</dbReference>
<evidence type="ECO:0000313" key="1">
    <source>
        <dbReference type="EMBL" id="GMT05773.1"/>
    </source>
</evidence>